<feature type="transmembrane region" description="Helical" evidence="6">
    <location>
        <begin position="77"/>
        <end position="94"/>
    </location>
</feature>
<gene>
    <name evidence="8" type="ORF">K5I21_11635</name>
</gene>
<comment type="caution">
    <text evidence="8">The sequence shown here is derived from an EMBL/GenBank/DDBJ whole genome shotgun (WGS) entry which is preliminary data.</text>
</comment>
<feature type="transmembrane region" description="Helical" evidence="6">
    <location>
        <begin position="233"/>
        <end position="253"/>
    </location>
</feature>
<feature type="domain" description="Major facilitator superfamily (MFS) profile" evidence="7">
    <location>
        <begin position="7"/>
        <end position="409"/>
    </location>
</feature>
<dbReference type="GO" id="GO:0005886">
    <property type="term" value="C:plasma membrane"/>
    <property type="evidence" value="ECO:0007669"/>
    <property type="project" value="UniProtKB-SubCell"/>
</dbReference>
<dbReference type="InterPro" id="IPR050327">
    <property type="entry name" value="Proton-linked_MCT"/>
</dbReference>
<evidence type="ECO:0000256" key="1">
    <source>
        <dbReference type="ARBA" id="ARBA00004651"/>
    </source>
</evidence>
<evidence type="ECO:0000256" key="2">
    <source>
        <dbReference type="ARBA" id="ARBA00022448"/>
    </source>
</evidence>
<dbReference type="Proteomes" id="UP001203136">
    <property type="component" value="Unassembled WGS sequence"/>
</dbReference>
<feature type="transmembrane region" description="Helical" evidence="6">
    <location>
        <begin position="265"/>
        <end position="285"/>
    </location>
</feature>
<feature type="transmembrane region" description="Helical" evidence="6">
    <location>
        <begin position="136"/>
        <end position="158"/>
    </location>
</feature>
<sequence>MKAQPYRFTICALSTVMVFVCVGLVSNAFSICLPFIIKVHGFSNTQISLLATMKSVTSLLAMFAADRYYGRLGLKKGIALAMLSASLSFFIYGISSTPLLYCAASALSGISYAMGGMIPASLLIRQWFPLKPAAALGIAASGSGIGSVLGPVTLLFLIENFGLSSAFLAQALAVAAVTLPIVALIRENTPEHTGIETAGVEDFPETEVSSGSSRDCIHGGTLLHNRLSRREQLRILCGSFLIGVLGLTGFNYLSLLYTSAGHSAATVSFFLSLMGILLIAGKCSFGWIADRAGSFRTAALFCLFLCIGQLLCCFAPQSGRLLFGITFLFLGMGLALASVGLSIMASDFCQVGNYATVLKNYQLSYALGGLVSSAVPGMLADRTGSYLPSYILFFILSIALFLFIIPVYRRHGGTLPHKSMKAAAKHPVIVQTMHRD</sequence>
<dbReference type="Pfam" id="PF07690">
    <property type="entry name" value="MFS_1"/>
    <property type="match status" value="1"/>
</dbReference>
<evidence type="ECO:0000313" key="8">
    <source>
        <dbReference type="EMBL" id="MCK0086511.1"/>
    </source>
</evidence>
<protein>
    <submittedName>
        <fullName evidence="8">MFS transporter</fullName>
    </submittedName>
</protein>
<feature type="transmembrane region" description="Helical" evidence="6">
    <location>
        <begin position="386"/>
        <end position="408"/>
    </location>
</feature>
<feature type="transmembrane region" description="Helical" evidence="6">
    <location>
        <begin position="323"/>
        <end position="343"/>
    </location>
</feature>
<dbReference type="EMBL" id="JAINVB010000001">
    <property type="protein sequence ID" value="MCK0086511.1"/>
    <property type="molecule type" value="Genomic_DNA"/>
</dbReference>
<dbReference type="InterPro" id="IPR011701">
    <property type="entry name" value="MFS"/>
</dbReference>
<comment type="subcellular location">
    <subcellularLocation>
        <location evidence="1">Cell membrane</location>
        <topology evidence="1">Multi-pass membrane protein</topology>
    </subcellularLocation>
</comment>
<dbReference type="PROSITE" id="PS50850">
    <property type="entry name" value="MFS"/>
    <property type="match status" value="1"/>
</dbReference>
<name>A0AAW5F585_CLOSY</name>
<accession>A0AAW5F585</accession>
<dbReference type="SUPFAM" id="SSF103473">
    <property type="entry name" value="MFS general substrate transporter"/>
    <property type="match status" value="1"/>
</dbReference>
<evidence type="ECO:0000256" key="3">
    <source>
        <dbReference type="ARBA" id="ARBA00022692"/>
    </source>
</evidence>
<keyword evidence="5 6" id="KW-0472">Membrane</keyword>
<reference evidence="8" key="1">
    <citation type="journal article" date="2022" name="Cell Host Microbe">
        <title>Colonization of the live biotherapeutic product VE303 and modulation of the microbiota and metabolites in healthy volunteers.</title>
        <authorList>
            <person name="Dsouza M."/>
            <person name="Menon R."/>
            <person name="Crossette E."/>
            <person name="Bhattarai S.K."/>
            <person name="Schneider J."/>
            <person name="Kim Y.G."/>
            <person name="Reddy S."/>
            <person name="Caballero S."/>
            <person name="Felix C."/>
            <person name="Cornacchione L."/>
            <person name="Hendrickson J."/>
            <person name="Watson A.R."/>
            <person name="Minot S.S."/>
            <person name="Greenfield N."/>
            <person name="Schopf L."/>
            <person name="Szabady R."/>
            <person name="Patarroyo J."/>
            <person name="Smith W."/>
            <person name="Harrison P."/>
            <person name="Kuijper E.J."/>
            <person name="Kelly C.P."/>
            <person name="Olle B."/>
            <person name="Bobilev D."/>
            <person name="Silber J.L."/>
            <person name="Bucci V."/>
            <person name="Roberts B."/>
            <person name="Faith J."/>
            <person name="Norman J.M."/>
        </authorList>
    </citation>
    <scope>NUCLEOTIDE SEQUENCE</scope>
    <source>
        <strain evidence="8">VE303-04</strain>
    </source>
</reference>
<keyword evidence="3 6" id="KW-0812">Transmembrane</keyword>
<evidence type="ECO:0000259" key="7">
    <source>
        <dbReference type="PROSITE" id="PS50850"/>
    </source>
</evidence>
<dbReference type="InterPro" id="IPR020846">
    <property type="entry name" value="MFS_dom"/>
</dbReference>
<evidence type="ECO:0000313" key="9">
    <source>
        <dbReference type="Proteomes" id="UP001203136"/>
    </source>
</evidence>
<dbReference type="RefSeq" id="WP_024738328.1">
    <property type="nucleotide sequence ID" value="NZ_CYZY01000001.1"/>
</dbReference>
<proteinExistence type="predicted"/>
<feature type="transmembrane region" description="Helical" evidence="6">
    <location>
        <begin position="12"/>
        <end position="37"/>
    </location>
</feature>
<feature type="transmembrane region" description="Helical" evidence="6">
    <location>
        <begin position="164"/>
        <end position="185"/>
    </location>
</feature>
<feature type="transmembrane region" description="Helical" evidence="6">
    <location>
        <begin position="100"/>
        <end position="124"/>
    </location>
</feature>
<keyword evidence="4 6" id="KW-1133">Transmembrane helix</keyword>
<dbReference type="PANTHER" id="PTHR11360">
    <property type="entry name" value="MONOCARBOXYLATE TRANSPORTER"/>
    <property type="match status" value="1"/>
</dbReference>
<dbReference type="PANTHER" id="PTHR11360:SF284">
    <property type="entry name" value="EG:103B4.3 PROTEIN-RELATED"/>
    <property type="match status" value="1"/>
</dbReference>
<dbReference type="AlphaFoldDB" id="A0AAW5F585"/>
<evidence type="ECO:0000256" key="4">
    <source>
        <dbReference type="ARBA" id="ARBA00022989"/>
    </source>
</evidence>
<evidence type="ECO:0000256" key="5">
    <source>
        <dbReference type="ARBA" id="ARBA00023136"/>
    </source>
</evidence>
<keyword evidence="2" id="KW-0813">Transport</keyword>
<dbReference type="GO" id="GO:0022857">
    <property type="term" value="F:transmembrane transporter activity"/>
    <property type="evidence" value="ECO:0007669"/>
    <property type="project" value="InterPro"/>
</dbReference>
<dbReference type="InterPro" id="IPR036259">
    <property type="entry name" value="MFS_trans_sf"/>
</dbReference>
<dbReference type="Gene3D" id="1.20.1250.20">
    <property type="entry name" value="MFS general substrate transporter like domains"/>
    <property type="match status" value="1"/>
</dbReference>
<organism evidence="8 9">
    <name type="scientific">Clostridium symbiosum</name>
    <name type="common">Bacteroides symbiosus</name>
    <dbReference type="NCBI Taxonomy" id="1512"/>
    <lineage>
        <taxon>Bacteria</taxon>
        <taxon>Bacillati</taxon>
        <taxon>Bacillota</taxon>
        <taxon>Clostridia</taxon>
        <taxon>Lachnospirales</taxon>
        <taxon>Lachnospiraceae</taxon>
        <taxon>Otoolea</taxon>
    </lineage>
</organism>
<evidence type="ECO:0000256" key="6">
    <source>
        <dbReference type="SAM" id="Phobius"/>
    </source>
</evidence>
<feature type="transmembrane region" description="Helical" evidence="6">
    <location>
        <begin position="297"/>
        <end position="317"/>
    </location>
</feature>
<feature type="transmembrane region" description="Helical" evidence="6">
    <location>
        <begin position="363"/>
        <end position="380"/>
    </location>
</feature>